<dbReference type="Proteomes" id="UP000054279">
    <property type="component" value="Unassembled WGS sequence"/>
</dbReference>
<accession>A0A0C9VN07</accession>
<evidence type="ECO:0000313" key="3">
    <source>
        <dbReference type="Proteomes" id="UP000054279"/>
    </source>
</evidence>
<sequence length="499" mass="56986">MIRLEAKDLEHIFLPLLAGIQTPNAIKATRAELDFIYHAGWKTLGEDDLKCMKDFNSIFHKYKESFVETPGHGGQEQDHFNIPKLHARHHYPENIRWLGSPYNYSTEISEPYHIETAKKAYKATNQKEYVKQMLLWLTRQEKIYLRGMLLRWCMGNWPLASATDRQFDRFLPEDTTENSESVDVQGPKHVDNMNPRPPTEDHVIIDIDGERESSTTLSLVQSRQIVPVTRSGLTFKPTKPTHAVSTRPHYSRQKIQDLMAKYGIPQLEMALKEFVIQAISNEHLSAPTLRARARGFVPPNHWRLLSVWNRCTIILPLVGFDAGTPEKQTILAQLKTLNDNTPQFQTILVDPNVEDSNPQDGLRGLQVAQVKLIFSSHLLTSSGKNAVKIPEMDPSAKVLAYVEWFSTPLKEPHQDMQMYAVSCLRSTDRKPRGSIIPLTSIVQPCYLLPQFKGPKAVDLDKKNAEGRTVTQITGDNCLDLLDDFWINSFQDQLTYQSVF</sequence>
<dbReference type="HOGENOM" id="CLU_546487_0_0_1"/>
<dbReference type="AlphaFoldDB" id="A0A0C9VN07"/>
<gene>
    <name evidence="2" type="ORF">M422DRAFT_253509</name>
</gene>
<protein>
    <submittedName>
        <fullName evidence="2">Uncharacterized protein</fullName>
    </submittedName>
</protein>
<reference evidence="2 3" key="1">
    <citation type="submission" date="2014-06" db="EMBL/GenBank/DDBJ databases">
        <title>Evolutionary Origins and Diversification of the Mycorrhizal Mutualists.</title>
        <authorList>
            <consortium name="DOE Joint Genome Institute"/>
            <consortium name="Mycorrhizal Genomics Consortium"/>
            <person name="Kohler A."/>
            <person name="Kuo A."/>
            <person name="Nagy L.G."/>
            <person name="Floudas D."/>
            <person name="Copeland A."/>
            <person name="Barry K.W."/>
            <person name="Cichocki N."/>
            <person name="Veneault-Fourrey C."/>
            <person name="LaButti K."/>
            <person name="Lindquist E.A."/>
            <person name="Lipzen A."/>
            <person name="Lundell T."/>
            <person name="Morin E."/>
            <person name="Murat C."/>
            <person name="Riley R."/>
            <person name="Ohm R."/>
            <person name="Sun H."/>
            <person name="Tunlid A."/>
            <person name="Henrissat B."/>
            <person name="Grigoriev I.V."/>
            <person name="Hibbett D.S."/>
            <person name="Martin F."/>
        </authorList>
    </citation>
    <scope>NUCLEOTIDE SEQUENCE [LARGE SCALE GENOMIC DNA]</scope>
    <source>
        <strain evidence="2 3">SS14</strain>
    </source>
</reference>
<name>A0A0C9VN07_SPHS4</name>
<keyword evidence="3" id="KW-1185">Reference proteome</keyword>
<dbReference type="OrthoDB" id="3232941at2759"/>
<proteinExistence type="predicted"/>
<evidence type="ECO:0000313" key="2">
    <source>
        <dbReference type="EMBL" id="KIJ43307.1"/>
    </source>
</evidence>
<dbReference type="EMBL" id="KN837124">
    <property type="protein sequence ID" value="KIJ43307.1"/>
    <property type="molecule type" value="Genomic_DNA"/>
</dbReference>
<feature type="region of interest" description="Disordered" evidence="1">
    <location>
        <begin position="174"/>
        <end position="198"/>
    </location>
</feature>
<organism evidence="2 3">
    <name type="scientific">Sphaerobolus stellatus (strain SS14)</name>
    <dbReference type="NCBI Taxonomy" id="990650"/>
    <lineage>
        <taxon>Eukaryota</taxon>
        <taxon>Fungi</taxon>
        <taxon>Dikarya</taxon>
        <taxon>Basidiomycota</taxon>
        <taxon>Agaricomycotina</taxon>
        <taxon>Agaricomycetes</taxon>
        <taxon>Phallomycetidae</taxon>
        <taxon>Geastrales</taxon>
        <taxon>Sphaerobolaceae</taxon>
        <taxon>Sphaerobolus</taxon>
    </lineage>
</organism>
<evidence type="ECO:0000256" key="1">
    <source>
        <dbReference type="SAM" id="MobiDB-lite"/>
    </source>
</evidence>